<dbReference type="Pfam" id="PF00149">
    <property type="entry name" value="Metallophos"/>
    <property type="match status" value="1"/>
</dbReference>
<dbReference type="Gene3D" id="3.60.21.10">
    <property type="match status" value="1"/>
</dbReference>
<dbReference type="NCBIfam" id="TIGR04123">
    <property type="entry name" value="P_estr_lig_assc"/>
    <property type="match status" value="1"/>
</dbReference>
<dbReference type="InterPro" id="IPR024173">
    <property type="entry name" value="Pesterase_MJ0037-like"/>
</dbReference>
<dbReference type="STRING" id="1280952.HJA_07212"/>
<dbReference type="eggNOG" id="COG1407">
    <property type="taxonomic scope" value="Bacteria"/>
</dbReference>
<gene>
    <name evidence="2" type="ORF">HJA_07212</name>
</gene>
<evidence type="ECO:0000313" key="2">
    <source>
        <dbReference type="EMBL" id="KCZ89066.1"/>
    </source>
</evidence>
<dbReference type="AlphaFoldDB" id="A0A059FEV7"/>
<dbReference type="EMBL" id="ARYJ01000004">
    <property type="protein sequence ID" value="KCZ89066.1"/>
    <property type="molecule type" value="Genomic_DNA"/>
</dbReference>
<dbReference type="InterPro" id="IPR004843">
    <property type="entry name" value="Calcineurin-like_PHP"/>
</dbReference>
<name>A0A059FEV7_9PROT</name>
<evidence type="ECO:0000259" key="1">
    <source>
        <dbReference type="Pfam" id="PF00149"/>
    </source>
</evidence>
<dbReference type="PIRSF" id="PIRSF000887">
    <property type="entry name" value="Pesterase_MJ0037"/>
    <property type="match status" value="1"/>
</dbReference>
<dbReference type="SUPFAM" id="SSF56300">
    <property type="entry name" value="Metallo-dependent phosphatases"/>
    <property type="match status" value="1"/>
</dbReference>
<sequence length="241" mass="25998">MTAALANRREETFLHLAGEMLVPLPEGGLWWPGQRLLVVSDLHLEKGSAYAARGQMLPPYDTGATLAVVERLVAQLMPQTIISLGDSFHDRAAELRLPEEYAERIRALTAAHDWIWVEGNHDPDPPAHLGGRAEKSVRLGPLVFRHEPEGEAGEVAGHLHPVAKVKGRGRNVRRRCFASDGARLVMPALGAFTGGLNVLDDAFGKVFPEGLTAFALGEGKVFVLSGGSLLGDVPRGVGWKL</sequence>
<proteinExistence type="predicted"/>
<protein>
    <recommendedName>
        <fullName evidence="1">Calcineurin-like phosphoesterase domain-containing protein</fullName>
    </recommendedName>
</protein>
<reference evidence="2 3" key="1">
    <citation type="journal article" date="2014" name="Antonie Van Leeuwenhoek">
        <title>Hyphomonas beringensis sp. nov. and Hyphomonas chukchiensis sp. nov., isolated from surface seawater of the Bering Sea and Chukchi Sea.</title>
        <authorList>
            <person name="Li C."/>
            <person name="Lai Q."/>
            <person name="Li G."/>
            <person name="Dong C."/>
            <person name="Wang J."/>
            <person name="Liao Y."/>
            <person name="Shao Z."/>
        </authorList>
    </citation>
    <scope>NUCLEOTIDE SEQUENCE [LARGE SCALE GENOMIC DNA]</scope>
    <source>
        <strain evidence="2 3">VP2</strain>
    </source>
</reference>
<accession>A0A059FEV7</accession>
<dbReference type="PANTHER" id="PTHR39323">
    <property type="entry name" value="BLR1149 PROTEIN"/>
    <property type="match status" value="1"/>
</dbReference>
<keyword evidence="3" id="KW-1185">Reference proteome</keyword>
<dbReference type="InterPro" id="IPR029052">
    <property type="entry name" value="Metallo-depent_PP-like"/>
</dbReference>
<dbReference type="PATRIC" id="fig|1280952.3.peg.1432"/>
<dbReference type="Proteomes" id="UP000024816">
    <property type="component" value="Unassembled WGS sequence"/>
</dbReference>
<dbReference type="OrthoDB" id="9795838at2"/>
<evidence type="ECO:0000313" key="3">
    <source>
        <dbReference type="Proteomes" id="UP000024816"/>
    </source>
</evidence>
<dbReference type="GO" id="GO:0016787">
    <property type="term" value="F:hydrolase activity"/>
    <property type="evidence" value="ECO:0007669"/>
    <property type="project" value="InterPro"/>
</dbReference>
<comment type="caution">
    <text evidence="2">The sequence shown here is derived from an EMBL/GenBank/DDBJ whole genome shotgun (WGS) entry which is preliminary data.</text>
</comment>
<feature type="domain" description="Calcineurin-like phosphoesterase" evidence="1">
    <location>
        <begin position="35"/>
        <end position="131"/>
    </location>
</feature>
<dbReference type="PANTHER" id="PTHR39323:SF1">
    <property type="entry name" value="BLR1149 PROTEIN"/>
    <property type="match status" value="1"/>
</dbReference>
<dbReference type="RefSeq" id="WP_035580166.1">
    <property type="nucleotide sequence ID" value="NZ_ARYJ01000004.1"/>
</dbReference>
<organism evidence="2 3">
    <name type="scientific">Hyphomonas jannaschiana VP2</name>
    <dbReference type="NCBI Taxonomy" id="1280952"/>
    <lineage>
        <taxon>Bacteria</taxon>
        <taxon>Pseudomonadati</taxon>
        <taxon>Pseudomonadota</taxon>
        <taxon>Alphaproteobacteria</taxon>
        <taxon>Hyphomonadales</taxon>
        <taxon>Hyphomonadaceae</taxon>
        <taxon>Hyphomonas</taxon>
    </lineage>
</organism>
<dbReference type="InterPro" id="IPR026336">
    <property type="entry name" value="PdeM-like"/>
</dbReference>